<dbReference type="Proteomes" id="UP001165083">
    <property type="component" value="Unassembled WGS sequence"/>
</dbReference>
<feature type="transmembrane region" description="Helical" evidence="8">
    <location>
        <begin position="67"/>
        <end position="88"/>
    </location>
</feature>
<proteinExistence type="inferred from homology"/>
<dbReference type="Gene3D" id="1.10.489.10">
    <property type="entry name" value="Chloroperoxidase-like"/>
    <property type="match status" value="1"/>
</dbReference>
<accession>A0A9W7CKQ4</accession>
<organism evidence="10 11">
    <name type="scientific">Phytophthora lilii</name>
    <dbReference type="NCBI Taxonomy" id="2077276"/>
    <lineage>
        <taxon>Eukaryota</taxon>
        <taxon>Sar</taxon>
        <taxon>Stramenopiles</taxon>
        <taxon>Oomycota</taxon>
        <taxon>Peronosporomycetes</taxon>
        <taxon>Peronosporales</taxon>
        <taxon>Peronosporaceae</taxon>
        <taxon>Phytophthora</taxon>
    </lineage>
</organism>
<keyword evidence="11" id="KW-1185">Reference proteome</keyword>
<dbReference type="AlphaFoldDB" id="A0A9W7CKQ4"/>
<keyword evidence="4" id="KW-0479">Metal-binding</keyword>
<dbReference type="EMBL" id="BSXW01001036">
    <property type="protein sequence ID" value="GMF33038.1"/>
    <property type="molecule type" value="Genomic_DNA"/>
</dbReference>
<dbReference type="Pfam" id="PF01328">
    <property type="entry name" value="Peroxidase_2"/>
    <property type="match status" value="1"/>
</dbReference>
<keyword evidence="8" id="KW-0472">Membrane</keyword>
<evidence type="ECO:0000313" key="11">
    <source>
        <dbReference type="Proteomes" id="UP001165083"/>
    </source>
</evidence>
<dbReference type="GO" id="GO:0046872">
    <property type="term" value="F:metal ion binding"/>
    <property type="evidence" value="ECO:0007669"/>
    <property type="project" value="UniProtKB-KW"/>
</dbReference>
<feature type="domain" description="Heme haloperoxidase family profile" evidence="9">
    <location>
        <begin position="105"/>
        <end position="326"/>
    </location>
</feature>
<name>A0A9W7CKQ4_9STRA</name>
<dbReference type="InterPro" id="IPR000028">
    <property type="entry name" value="Chloroperoxidase"/>
</dbReference>
<gene>
    <name evidence="10" type="ORF">Plil01_001410200</name>
</gene>
<keyword evidence="6" id="KW-0408">Iron</keyword>
<evidence type="ECO:0000256" key="3">
    <source>
        <dbReference type="ARBA" id="ARBA00022617"/>
    </source>
</evidence>
<comment type="cofactor">
    <cofactor evidence="1">
        <name>heme b</name>
        <dbReference type="ChEBI" id="CHEBI:60344"/>
    </cofactor>
</comment>
<evidence type="ECO:0000256" key="5">
    <source>
        <dbReference type="ARBA" id="ARBA00023002"/>
    </source>
</evidence>
<protein>
    <submittedName>
        <fullName evidence="10">Unnamed protein product</fullName>
    </submittedName>
</protein>
<evidence type="ECO:0000256" key="8">
    <source>
        <dbReference type="SAM" id="Phobius"/>
    </source>
</evidence>
<keyword evidence="8" id="KW-0812">Transmembrane</keyword>
<evidence type="ECO:0000256" key="1">
    <source>
        <dbReference type="ARBA" id="ARBA00001970"/>
    </source>
</evidence>
<keyword evidence="3" id="KW-0349">Heme</keyword>
<evidence type="ECO:0000256" key="4">
    <source>
        <dbReference type="ARBA" id="ARBA00022723"/>
    </source>
</evidence>
<dbReference type="PANTHER" id="PTHR33577">
    <property type="entry name" value="STERIGMATOCYSTIN BIOSYNTHESIS PEROXIDASE STCC-RELATED"/>
    <property type="match status" value="1"/>
</dbReference>
<comment type="caution">
    <text evidence="10">The sequence shown here is derived from an EMBL/GenBank/DDBJ whole genome shotgun (WGS) entry which is preliminary data.</text>
</comment>
<dbReference type="GO" id="GO:0004601">
    <property type="term" value="F:peroxidase activity"/>
    <property type="evidence" value="ECO:0007669"/>
    <property type="project" value="UniProtKB-KW"/>
</dbReference>
<reference evidence="10" key="1">
    <citation type="submission" date="2023-04" db="EMBL/GenBank/DDBJ databases">
        <title>Phytophthora lilii NBRC 32176.</title>
        <authorList>
            <person name="Ichikawa N."/>
            <person name="Sato H."/>
            <person name="Tonouchi N."/>
        </authorList>
    </citation>
    <scope>NUCLEOTIDE SEQUENCE</scope>
    <source>
        <strain evidence="10">NBRC 32176</strain>
    </source>
</reference>
<dbReference type="PANTHER" id="PTHR33577:SF9">
    <property type="entry name" value="PEROXIDASE STCC"/>
    <property type="match status" value="1"/>
</dbReference>
<comment type="similarity">
    <text evidence="7">Belongs to the chloroperoxidase family.</text>
</comment>
<dbReference type="InterPro" id="IPR036851">
    <property type="entry name" value="Chloroperoxidase-like_sf"/>
</dbReference>
<evidence type="ECO:0000313" key="10">
    <source>
        <dbReference type="EMBL" id="GMF33038.1"/>
    </source>
</evidence>
<dbReference type="SUPFAM" id="SSF47571">
    <property type="entry name" value="Cloroperoxidase"/>
    <property type="match status" value="1"/>
</dbReference>
<evidence type="ECO:0000256" key="7">
    <source>
        <dbReference type="ARBA" id="ARBA00025795"/>
    </source>
</evidence>
<evidence type="ECO:0000256" key="2">
    <source>
        <dbReference type="ARBA" id="ARBA00022559"/>
    </source>
</evidence>
<keyword evidence="2" id="KW-0575">Peroxidase</keyword>
<keyword evidence="8" id="KW-1133">Transmembrane helix</keyword>
<evidence type="ECO:0000259" key="9">
    <source>
        <dbReference type="PROSITE" id="PS51405"/>
    </source>
</evidence>
<dbReference type="OrthoDB" id="407298at2759"/>
<dbReference type="PROSITE" id="PS51405">
    <property type="entry name" value="HEME_HALOPEROXIDASE"/>
    <property type="match status" value="1"/>
</dbReference>
<sequence>MRCRSTNVRSAGLGSLKISTQVLIISQLAAGSIQPTSLTHSSNHVFIFLRRCLAAQFSFCIVMVKRFVYPAFVVMVPLLIALVFNALLTPDQPAEVMPQHLKLTGDHAYFRPLENQVSGFKDSAAKYHRSPCPALNALANHGYLPRDGKGVTPQHLQQALVSVYNLHKSLAEFLVSSLPEKFTLADLGEHNFVEHDASLVHEDSFKGTDPCKVNVTMVCDLLSRADKNAHLTRSTFAAYRRERELDSAANTPDFKDTFNAQRALTAYSEPAVLLLVLGDDTTTSISIDDARSFLREERIPDDYEMPKVPVTLYQSLWLTLQLKILALMSGFM</sequence>
<keyword evidence="5" id="KW-0560">Oxidoreductase</keyword>
<evidence type="ECO:0000256" key="6">
    <source>
        <dbReference type="ARBA" id="ARBA00023004"/>
    </source>
</evidence>